<dbReference type="InterPro" id="IPR001447">
    <property type="entry name" value="Arylamine_N-AcTrfase"/>
</dbReference>
<dbReference type="OrthoDB" id="7181050at2"/>
<dbReference type="PRINTS" id="PR01543">
    <property type="entry name" value="ANATRNSFRASE"/>
</dbReference>
<dbReference type="Gene3D" id="3.30.2140.10">
    <property type="entry name" value="Arylamine N-acetyltransferase"/>
    <property type="match status" value="1"/>
</dbReference>
<organism evidence="3 4">
    <name type="scientific">Sphingomonas endophytica</name>
    <dbReference type="NCBI Taxonomy" id="869719"/>
    <lineage>
        <taxon>Bacteria</taxon>
        <taxon>Pseudomonadati</taxon>
        <taxon>Pseudomonadota</taxon>
        <taxon>Alphaproteobacteria</taxon>
        <taxon>Sphingomonadales</taxon>
        <taxon>Sphingomonadaceae</taxon>
        <taxon>Sphingomonas</taxon>
    </lineage>
</organism>
<dbReference type="Gene3D" id="2.40.128.150">
    <property type="entry name" value="Cysteine proteinases"/>
    <property type="match status" value="1"/>
</dbReference>
<dbReference type="GO" id="GO:0016407">
    <property type="term" value="F:acetyltransferase activity"/>
    <property type="evidence" value="ECO:0007669"/>
    <property type="project" value="InterPro"/>
</dbReference>
<dbReference type="Proteomes" id="UP000074310">
    <property type="component" value="Unassembled WGS sequence"/>
</dbReference>
<dbReference type="RefSeq" id="WP_058756110.1">
    <property type="nucleotide sequence ID" value="NZ_LDTB01000046.1"/>
</dbReference>
<dbReference type="SUPFAM" id="SSF54001">
    <property type="entry name" value="Cysteine proteinases"/>
    <property type="match status" value="1"/>
</dbReference>
<dbReference type="PATRIC" id="fig|869719.3.peg.2257"/>
<gene>
    <name evidence="3" type="ORF">NS334_11570</name>
</gene>
<comment type="caution">
    <text evidence="3">The sequence shown here is derived from an EMBL/GenBank/DDBJ whole genome shotgun (WGS) entry which is preliminary data.</text>
</comment>
<sequence length="277" mass="30039">MFDLDSYLARLDLPARPTRDAAGLSRLQHAHRLAIPFENLDVRLGRRIAIDSDAVAAKLVTAKRGGYCFEQNRLLLDALAALGFTARPLLARVWLGAGAVPPLTHTLSLVTIDGQHWIADAGFGGSYAPVMPLAEGAVAEAPDGARFRLTRADERAGEEGWLLLRDGDPATTDGRGTGEGWQPQYSFTTAIVHDSDLAMGNHWSMSAPASRFTNTTVTSIILPRGFASLTDRQYRRRASETATEAEITDPRVYRMRLSMMFGIALSAAEVEALGLFG</sequence>
<name>A0A147I0C5_9SPHN</name>
<dbReference type="Pfam" id="PF00797">
    <property type="entry name" value="Acetyltransf_2"/>
    <property type="match status" value="1"/>
</dbReference>
<evidence type="ECO:0000256" key="1">
    <source>
        <dbReference type="ARBA" id="ARBA00006547"/>
    </source>
</evidence>
<evidence type="ECO:0000256" key="2">
    <source>
        <dbReference type="RuleBase" id="RU003452"/>
    </source>
</evidence>
<dbReference type="InterPro" id="IPR038765">
    <property type="entry name" value="Papain-like_cys_pep_sf"/>
</dbReference>
<dbReference type="PANTHER" id="PTHR11786:SF0">
    <property type="entry name" value="ARYLAMINE N-ACETYLTRANSFERASE 4-RELATED"/>
    <property type="match status" value="1"/>
</dbReference>
<dbReference type="AlphaFoldDB" id="A0A147I0C5"/>
<proteinExistence type="inferred from homology"/>
<reference evidence="3 4" key="1">
    <citation type="journal article" date="2016" name="Front. Microbiol.">
        <title>Genomic Resource of Rice Seed Associated Bacteria.</title>
        <authorList>
            <person name="Midha S."/>
            <person name="Bansal K."/>
            <person name="Sharma S."/>
            <person name="Kumar N."/>
            <person name="Patil P.P."/>
            <person name="Chaudhry V."/>
            <person name="Patil P.B."/>
        </authorList>
    </citation>
    <scope>NUCLEOTIDE SEQUENCE [LARGE SCALE GENOMIC DNA]</scope>
    <source>
        <strain evidence="3 4">NS334</strain>
    </source>
</reference>
<accession>A0A147I0C5</accession>
<keyword evidence="3" id="KW-0808">Transferase</keyword>
<evidence type="ECO:0000313" key="3">
    <source>
        <dbReference type="EMBL" id="KTT70863.1"/>
    </source>
</evidence>
<dbReference type="EMBL" id="LDTB01000046">
    <property type="protein sequence ID" value="KTT70863.1"/>
    <property type="molecule type" value="Genomic_DNA"/>
</dbReference>
<keyword evidence="4" id="KW-1185">Reference proteome</keyword>
<evidence type="ECO:0000313" key="4">
    <source>
        <dbReference type="Proteomes" id="UP000074310"/>
    </source>
</evidence>
<protein>
    <submittedName>
        <fullName evidence="3">Acetyltransferase</fullName>
    </submittedName>
</protein>
<comment type="similarity">
    <text evidence="1 2">Belongs to the arylamine N-acetyltransferase family.</text>
</comment>
<dbReference type="PANTHER" id="PTHR11786">
    <property type="entry name" value="N-HYDROXYARYLAMINE O-ACETYLTRANSFERASE"/>
    <property type="match status" value="1"/>
</dbReference>